<dbReference type="Proteomes" id="UP000198982">
    <property type="component" value="Unassembled WGS sequence"/>
</dbReference>
<gene>
    <name evidence="2" type="ORF">SAMN05216178_3282</name>
</gene>
<accession>A0A1H4PFD5</accession>
<proteinExistence type="predicted"/>
<name>A0A1H4PFD5_9PSED</name>
<sequence length="228" mass="24859">MHNSSWMSCKAVDNAEKEALLLQLQADADGPQRCCEIRERSLGQAVMLALLSLLLVLVGGWLASLPAAWQLRTAQLWFWLPGALLLGAGLMGLAAAEALRRRHGQRVLALTADTLQFANAPEPAPWVCFDGFELEQRHLSLGLVFSVMAGSRAPTLTPACFKSLAAPHAWPVAAGMRVRLWLFNPMLDGQRLDFQALTDLLYAYLNAAQARSTLGQLFPEVQRVGAGQ</sequence>
<keyword evidence="1" id="KW-0812">Transmembrane</keyword>
<dbReference type="AlphaFoldDB" id="A0A1H4PFD5"/>
<keyword evidence="1" id="KW-0472">Membrane</keyword>
<keyword evidence="3" id="KW-1185">Reference proteome</keyword>
<feature type="transmembrane region" description="Helical" evidence="1">
    <location>
        <begin position="76"/>
        <end position="96"/>
    </location>
</feature>
<evidence type="ECO:0000313" key="3">
    <source>
        <dbReference type="Proteomes" id="UP000198982"/>
    </source>
</evidence>
<protein>
    <recommendedName>
        <fullName evidence="4">Transmembrane protein</fullName>
    </recommendedName>
</protein>
<evidence type="ECO:0000256" key="1">
    <source>
        <dbReference type="SAM" id="Phobius"/>
    </source>
</evidence>
<feature type="transmembrane region" description="Helical" evidence="1">
    <location>
        <begin position="45"/>
        <end position="64"/>
    </location>
</feature>
<evidence type="ECO:0000313" key="2">
    <source>
        <dbReference type="EMBL" id="SEC05762.1"/>
    </source>
</evidence>
<reference evidence="3" key="1">
    <citation type="submission" date="2016-10" db="EMBL/GenBank/DDBJ databases">
        <authorList>
            <person name="Varghese N."/>
            <person name="Submissions S."/>
        </authorList>
    </citation>
    <scope>NUCLEOTIDE SEQUENCE [LARGE SCALE GENOMIC DNA]</scope>
    <source>
        <strain evidence="3">DSM 9751</strain>
    </source>
</reference>
<dbReference type="RefSeq" id="WP_092315204.1">
    <property type="nucleotide sequence ID" value="NZ_FNTJ01000001.1"/>
</dbReference>
<dbReference type="EMBL" id="FNTJ01000001">
    <property type="protein sequence ID" value="SEC05762.1"/>
    <property type="molecule type" value="Genomic_DNA"/>
</dbReference>
<evidence type="ECO:0008006" key="4">
    <source>
        <dbReference type="Google" id="ProtNLM"/>
    </source>
</evidence>
<keyword evidence="1" id="KW-1133">Transmembrane helix</keyword>
<organism evidence="2 3">
    <name type="scientific">Pseudomonas saponiphila</name>
    <dbReference type="NCBI Taxonomy" id="556534"/>
    <lineage>
        <taxon>Bacteria</taxon>
        <taxon>Pseudomonadati</taxon>
        <taxon>Pseudomonadota</taxon>
        <taxon>Gammaproteobacteria</taxon>
        <taxon>Pseudomonadales</taxon>
        <taxon>Pseudomonadaceae</taxon>
        <taxon>Pseudomonas</taxon>
    </lineage>
</organism>